<evidence type="ECO:0000313" key="4">
    <source>
        <dbReference type="Proteomes" id="UP000813018"/>
    </source>
</evidence>
<dbReference type="Proteomes" id="UP000813018">
    <property type="component" value="Unassembled WGS sequence"/>
</dbReference>
<reference evidence="3 4" key="1">
    <citation type="journal article" date="2016" name="Int. J. Syst. Evol. Microbiol.">
        <title>Pontibacter aydingkolensis sp. nov., isolated from soil of a salt lake.</title>
        <authorList>
            <person name="Osman G."/>
            <person name="Zhang T."/>
            <person name="Lou K."/>
            <person name="Gao Y."/>
            <person name="Chang W."/>
            <person name="Lin Q."/>
            <person name="Yang H.M."/>
            <person name="Huo X.D."/>
            <person name="Wang N."/>
        </authorList>
    </citation>
    <scope>NUCLEOTIDE SEQUENCE [LARGE SCALE GENOMIC DNA]</scope>
    <source>
        <strain evidence="3 4">KACC 19255</strain>
    </source>
</reference>
<evidence type="ECO:0000259" key="2">
    <source>
        <dbReference type="SMART" id="SM00867"/>
    </source>
</evidence>
<organism evidence="3 4">
    <name type="scientific">Pontibacter aydingkolensis</name>
    <dbReference type="NCBI Taxonomy" id="1911536"/>
    <lineage>
        <taxon>Bacteria</taxon>
        <taxon>Pseudomonadati</taxon>
        <taxon>Bacteroidota</taxon>
        <taxon>Cytophagia</taxon>
        <taxon>Cytophagales</taxon>
        <taxon>Hymenobacteraceae</taxon>
        <taxon>Pontibacter</taxon>
    </lineage>
</organism>
<sequence>MIRYQLHIIKYAILVLFLSIATLSSCDTAVKSDKALVGKAVTPKDLIATPSETFVIDTAKSQLTWIGAKMTGRHNGYFKIEEGELHLKDSLLTSGTILIDMTRLSADDKTIDQASNAKLTKHLQSEDFFDVVKYNTARFEFTGIAPYDSTKVATQSTPARKTADDALRVKRPTHFVTGNLTIKDQTKSITFPAKITLEDNLLKAKANFNIDRTHWGLVYRSDNSLGNQTIRSEVNIGFDIVARPKADQAL</sequence>
<dbReference type="InterPro" id="IPR036761">
    <property type="entry name" value="TTHA0802/YceI-like_sf"/>
</dbReference>
<protein>
    <submittedName>
        <fullName evidence="3">YceI family protein</fullName>
    </submittedName>
</protein>
<gene>
    <name evidence="3" type="ORF">K0O23_02725</name>
</gene>
<dbReference type="PROSITE" id="PS51257">
    <property type="entry name" value="PROKAR_LIPOPROTEIN"/>
    <property type="match status" value="1"/>
</dbReference>
<dbReference type="SMART" id="SM00867">
    <property type="entry name" value="YceI"/>
    <property type="match status" value="1"/>
</dbReference>
<name>A0ABS7CQ46_9BACT</name>
<proteinExistence type="predicted"/>
<dbReference type="Gene3D" id="2.40.128.110">
    <property type="entry name" value="Lipid/polyisoprenoid-binding, YceI-like"/>
    <property type="match status" value="1"/>
</dbReference>
<feature type="signal peptide" evidence="1">
    <location>
        <begin position="1"/>
        <end position="26"/>
    </location>
</feature>
<accession>A0ABS7CQ46</accession>
<evidence type="ECO:0000256" key="1">
    <source>
        <dbReference type="SAM" id="SignalP"/>
    </source>
</evidence>
<dbReference type="SUPFAM" id="SSF101874">
    <property type="entry name" value="YceI-like"/>
    <property type="match status" value="1"/>
</dbReference>
<evidence type="ECO:0000313" key="3">
    <source>
        <dbReference type="EMBL" id="MBW7465966.1"/>
    </source>
</evidence>
<dbReference type="Pfam" id="PF04264">
    <property type="entry name" value="YceI"/>
    <property type="match status" value="1"/>
</dbReference>
<dbReference type="PANTHER" id="PTHR34406:SF1">
    <property type="entry name" value="PROTEIN YCEI"/>
    <property type="match status" value="1"/>
</dbReference>
<dbReference type="RefSeq" id="WP_219875860.1">
    <property type="nucleotide sequence ID" value="NZ_JAHYXK010000002.1"/>
</dbReference>
<dbReference type="PANTHER" id="PTHR34406">
    <property type="entry name" value="PROTEIN YCEI"/>
    <property type="match status" value="1"/>
</dbReference>
<dbReference type="InterPro" id="IPR007372">
    <property type="entry name" value="Lipid/polyisoprenoid-bd_YceI"/>
</dbReference>
<dbReference type="EMBL" id="JAHYXK010000002">
    <property type="protein sequence ID" value="MBW7465966.1"/>
    <property type="molecule type" value="Genomic_DNA"/>
</dbReference>
<feature type="domain" description="Lipid/polyisoprenoid-binding YceI-like" evidence="2">
    <location>
        <begin position="53"/>
        <end position="243"/>
    </location>
</feature>
<keyword evidence="4" id="KW-1185">Reference proteome</keyword>
<keyword evidence="1" id="KW-0732">Signal</keyword>
<feature type="chain" id="PRO_5047488264" evidence="1">
    <location>
        <begin position="27"/>
        <end position="250"/>
    </location>
</feature>
<comment type="caution">
    <text evidence="3">The sequence shown here is derived from an EMBL/GenBank/DDBJ whole genome shotgun (WGS) entry which is preliminary data.</text>
</comment>